<dbReference type="EMBL" id="QMQZ01000071">
    <property type="protein sequence ID" value="RLE51191.1"/>
    <property type="molecule type" value="Genomic_DNA"/>
</dbReference>
<evidence type="ECO:0000256" key="4">
    <source>
        <dbReference type="SAM" id="Phobius"/>
    </source>
</evidence>
<dbReference type="AlphaFoldDB" id="A0A497EW33"/>
<keyword evidence="4" id="KW-0472">Membrane</keyword>
<evidence type="ECO:0000313" key="9">
    <source>
        <dbReference type="Proteomes" id="UP000269499"/>
    </source>
</evidence>
<dbReference type="SMART" id="SM00418">
    <property type="entry name" value="HTH_ARSR"/>
    <property type="match status" value="1"/>
</dbReference>
<sequence>MLGGVELFDEVGGTLSNSVELKAEELKVLADKTRLRILVLLKERGELGLNDISNLTGKAKSTISDHLKLLLKAGFIERKEADRGFLYFLTEKGASVLPLIEDKPYTVRVEEEAASSSFMVNIELWLERIGRGRRHVVPSVLLGLSMIILGYMPLSAVVTSLALGAILGLLDANAREFAESSALYAVFTAISAILREWSLAMILTVLPSLAIFILIGGIAWIGVKLIMQKWIR</sequence>
<dbReference type="Proteomes" id="UP000269499">
    <property type="component" value="Unassembled WGS sequence"/>
</dbReference>
<dbReference type="PROSITE" id="PS50987">
    <property type="entry name" value="HTH_ARSR_2"/>
    <property type="match status" value="1"/>
</dbReference>
<keyword evidence="3" id="KW-0804">Transcription</keyword>
<evidence type="ECO:0000259" key="5">
    <source>
        <dbReference type="PROSITE" id="PS50987"/>
    </source>
</evidence>
<dbReference type="Proteomes" id="UP000268446">
    <property type="component" value="Unassembled WGS sequence"/>
</dbReference>
<feature type="transmembrane region" description="Helical" evidence="4">
    <location>
        <begin position="182"/>
        <end position="203"/>
    </location>
</feature>
<proteinExistence type="predicted"/>
<dbReference type="CDD" id="cd00090">
    <property type="entry name" value="HTH_ARSR"/>
    <property type="match status" value="1"/>
</dbReference>
<reference evidence="8 9" key="1">
    <citation type="submission" date="2018-06" db="EMBL/GenBank/DDBJ databases">
        <title>Extensive metabolic versatility and redundancy in microbially diverse, dynamic hydrothermal sediments.</title>
        <authorList>
            <person name="Dombrowski N."/>
            <person name="Teske A."/>
            <person name="Baker B.J."/>
        </authorList>
    </citation>
    <scope>NUCLEOTIDE SEQUENCE [LARGE SCALE GENOMIC DNA]</scope>
    <source>
        <strain evidence="7">B20_G2</strain>
        <strain evidence="6">B29_G17</strain>
    </source>
</reference>
<feature type="transmembrane region" description="Helical" evidence="4">
    <location>
        <begin position="141"/>
        <end position="170"/>
    </location>
</feature>
<dbReference type="Gene3D" id="1.10.10.10">
    <property type="entry name" value="Winged helix-like DNA-binding domain superfamily/Winged helix DNA-binding domain"/>
    <property type="match status" value="1"/>
</dbReference>
<dbReference type="Pfam" id="PF01022">
    <property type="entry name" value="HTH_5"/>
    <property type="match status" value="1"/>
</dbReference>
<feature type="transmembrane region" description="Helical" evidence="4">
    <location>
        <begin position="209"/>
        <end position="227"/>
    </location>
</feature>
<dbReference type="PRINTS" id="PR00778">
    <property type="entry name" value="HTHARSR"/>
</dbReference>
<dbReference type="PANTHER" id="PTHR33154:SF33">
    <property type="entry name" value="TRANSCRIPTIONAL REPRESSOR SDPR"/>
    <property type="match status" value="1"/>
</dbReference>
<keyword evidence="4" id="KW-1133">Transmembrane helix</keyword>
<dbReference type="InterPro" id="IPR036388">
    <property type="entry name" value="WH-like_DNA-bd_sf"/>
</dbReference>
<evidence type="ECO:0000256" key="2">
    <source>
        <dbReference type="ARBA" id="ARBA00023125"/>
    </source>
</evidence>
<evidence type="ECO:0000313" key="7">
    <source>
        <dbReference type="EMBL" id="RLE55975.1"/>
    </source>
</evidence>
<dbReference type="EMBL" id="QMRA01000001">
    <property type="protein sequence ID" value="RLE55975.1"/>
    <property type="molecule type" value="Genomic_DNA"/>
</dbReference>
<keyword evidence="2" id="KW-0238">DNA-binding</keyword>
<protein>
    <recommendedName>
        <fullName evidence="5">HTH arsR-type domain-containing protein</fullName>
    </recommendedName>
</protein>
<dbReference type="InterPro" id="IPR036390">
    <property type="entry name" value="WH_DNA-bd_sf"/>
</dbReference>
<dbReference type="InterPro" id="IPR051081">
    <property type="entry name" value="HTH_MetalResp_TranReg"/>
</dbReference>
<dbReference type="GO" id="GO:0003677">
    <property type="term" value="F:DNA binding"/>
    <property type="evidence" value="ECO:0007669"/>
    <property type="project" value="UniProtKB-KW"/>
</dbReference>
<gene>
    <name evidence="6" type="ORF">DRJ20_02485</name>
    <name evidence="7" type="ORF">DRJ26_00090</name>
</gene>
<dbReference type="InterPro" id="IPR011991">
    <property type="entry name" value="ArsR-like_HTH"/>
</dbReference>
<feature type="domain" description="HTH arsR-type" evidence="5">
    <location>
        <begin position="14"/>
        <end position="111"/>
    </location>
</feature>
<dbReference type="PANTHER" id="PTHR33154">
    <property type="entry name" value="TRANSCRIPTIONAL REGULATOR, ARSR FAMILY"/>
    <property type="match status" value="1"/>
</dbReference>
<dbReference type="InterPro" id="IPR001845">
    <property type="entry name" value="HTH_ArsR_DNA-bd_dom"/>
</dbReference>
<name>A0A497EW33_9CREN</name>
<evidence type="ECO:0000313" key="6">
    <source>
        <dbReference type="EMBL" id="RLE51191.1"/>
    </source>
</evidence>
<evidence type="ECO:0000256" key="3">
    <source>
        <dbReference type="ARBA" id="ARBA00023163"/>
    </source>
</evidence>
<keyword evidence="4" id="KW-0812">Transmembrane</keyword>
<organism evidence="6 8">
    <name type="scientific">Thermoproteota archaeon</name>
    <dbReference type="NCBI Taxonomy" id="2056631"/>
    <lineage>
        <taxon>Archaea</taxon>
        <taxon>Thermoproteota</taxon>
    </lineage>
</organism>
<evidence type="ECO:0000256" key="1">
    <source>
        <dbReference type="ARBA" id="ARBA00023015"/>
    </source>
</evidence>
<keyword evidence="1" id="KW-0805">Transcription regulation</keyword>
<evidence type="ECO:0000313" key="8">
    <source>
        <dbReference type="Proteomes" id="UP000268446"/>
    </source>
</evidence>
<comment type="caution">
    <text evidence="6">The sequence shown here is derived from an EMBL/GenBank/DDBJ whole genome shotgun (WGS) entry which is preliminary data.</text>
</comment>
<accession>A0A497EW33</accession>
<dbReference type="GO" id="GO:0003700">
    <property type="term" value="F:DNA-binding transcription factor activity"/>
    <property type="evidence" value="ECO:0007669"/>
    <property type="project" value="InterPro"/>
</dbReference>
<dbReference type="SUPFAM" id="SSF46785">
    <property type="entry name" value="Winged helix' DNA-binding domain"/>
    <property type="match status" value="1"/>
</dbReference>